<evidence type="ECO:0000313" key="3">
    <source>
        <dbReference type="Proteomes" id="UP000315252"/>
    </source>
</evidence>
<dbReference type="InterPro" id="IPR002035">
    <property type="entry name" value="VWF_A"/>
</dbReference>
<dbReference type="SMART" id="SM00327">
    <property type="entry name" value="VWA"/>
    <property type="match status" value="1"/>
</dbReference>
<dbReference type="AlphaFoldDB" id="A0A545TT57"/>
<dbReference type="Gene3D" id="3.40.50.410">
    <property type="entry name" value="von Willebrand factor, type A domain"/>
    <property type="match status" value="1"/>
</dbReference>
<dbReference type="EMBL" id="VHSH01000003">
    <property type="protein sequence ID" value="TQV80407.1"/>
    <property type="molecule type" value="Genomic_DNA"/>
</dbReference>
<dbReference type="SUPFAM" id="SSF53300">
    <property type="entry name" value="vWA-like"/>
    <property type="match status" value="1"/>
</dbReference>
<accession>A0A545TT57</accession>
<dbReference type="Pfam" id="PF06707">
    <property type="entry name" value="DUF1194"/>
    <property type="match status" value="1"/>
</dbReference>
<dbReference type="InterPro" id="IPR010607">
    <property type="entry name" value="DUF1194"/>
</dbReference>
<dbReference type="Proteomes" id="UP000315252">
    <property type="component" value="Unassembled WGS sequence"/>
</dbReference>
<comment type="caution">
    <text evidence="2">The sequence shown here is derived from an EMBL/GenBank/DDBJ whole genome shotgun (WGS) entry which is preliminary data.</text>
</comment>
<dbReference type="InterPro" id="IPR036465">
    <property type="entry name" value="vWFA_dom_sf"/>
</dbReference>
<protein>
    <submittedName>
        <fullName evidence="2">DUF1194 domain-containing protein</fullName>
    </submittedName>
</protein>
<name>A0A545TT57_9PROT</name>
<dbReference type="OrthoDB" id="9792179at2"/>
<feature type="domain" description="VWFA" evidence="1">
    <location>
        <begin position="77"/>
        <end position="270"/>
    </location>
</feature>
<gene>
    <name evidence="2" type="ORF">FKG95_09490</name>
</gene>
<reference evidence="2 3" key="1">
    <citation type="submission" date="2019-06" db="EMBL/GenBank/DDBJ databases">
        <title>Whole genome sequence for Rhodospirillaceae sp. R148.</title>
        <authorList>
            <person name="Wang G."/>
        </authorList>
    </citation>
    <scope>NUCLEOTIDE SEQUENCE [LARGE SCALE GENOMIC DNA]</scope>
    <source>
        <strain evidence="2 3">R148</strain>
    </source>
</reference>
<keyword evidence="3" id="KW-1185">Reference proteome</keyword>
<organism evidence="2 3">
    <name type="scientific">Denitrobaculum tricleocarpae</name>
    <dbReference type="NCBI Taxonomy" id="2591009"/>
    <lineage>
        <taxon>Bacteria</taxon>
        <taxon>Pseudomonadati</taxon>
        <taxon>Pseudomonadota</taxon>
        <taxon>Alphaproteobacteria</taxon>
        <taxon>Rhodospirillales</taxon>
        <taxon>Rhodospirillaceae</taxon>
        <taxon>Denitrobaculum</taxon>
    </lineage>
</organism>
<sequence length="302" mass="32832">MKRPNHSADRTLLASFASADRNKKSPRNRFSAAALSAARLGFAGLAASVMTATASLSESLGPETLQQTAQERTVDLELILAIDTSSSVSSQEFDLQMRGMSQAFRNEAVIGAIRASGDRGIVVAMVQWSDARKQLLAIDWFEIKDEESAERFAQEIDNTPRFLFGGGTALGGALTFAARQFEKNSYAGRRKVIDVSGDGRTNQGTRPERVRDQVVDSGITINGLAILNEDPTIDTYYRYNVIGGTGAFVMTATDYEDFSAAMLEKLIKEISGVPIVELSGPHPTQEAHYLDRLEKSGPSEEN</sequence>
<evidence type="ECO:0000259" key="1">
    <source>
        <dbReference type="PROSITE" id="PS50234"/>
    </source>
</evidence>
<dbReference type="RefSeq" id="WP_142896120.1">
    <property type="nucleotide sequence ID" value="NZ_ML660054.1"/>
</dbReference>
<proteinExistence type="predicted"/>
<evidence type="ECO:0000313" key="2">
    <source>
        <dbReference type="EMBL" id="TQV80407.1"/>
    </source>
</evidence>
<dbReference type="PROSITE" id="PS50234">
    <property type="entry name" value="VWFA"/>
    <property type="match status" value="1"/>
</dbReference>